<feature type="compositionally biased region" description="Polar residues" evidence="5">
    <location>
        <begin position="1"/>
        <end position="11"/>
    </location>
</feature>
<dbReference type="OrthoDB" id="10253254at2759"/>
<feature type="domain" description="Helicase C-terminal" evidence="7">
    <location>
        <begin position="414"/>
        <end position="587"/>
    </location>
</feature>
<evidence type="ECO:0000313" key="9">
    <source>
        <dbReference type="Proteomes" id="UP000663834"/>
    </source>
</evidence>
<dbReference type="GO" id="GO:0003723">
    <property type="term" value="F:RNA binding"/>
    <property type="evidence" value="ECO:0007669"/>
    <property type="project" value="TreeGrafter"/>
</dbReference>
<sequence length="589" mass="66721">MSNRTSPTFKNGASYEQDDDASNTDQQKPPFVVRNQYFPTKMPRHSRKDDMPLNQSRCSQRPLSNLSRILPATNTDCVISRGNVNMKNNQRPNSQTRRRPSNSRVKSSKSMGFNRIGSITTIEQLKENIKDLCNKDILKARNNHEFLIVKQNALIEQLDEDDDRRPIREALLKELKEQLNAFNAIVSSLSTCNTSNLSEAQHHWSILNREIRRLEFHLPIYARHLDLIDPNIYGRVLILKADTGSGKSTQLVQYLADALLAKQGQIICTQPRRLAARALACRVAEEFGCKLGEEVGLHIGVSRALVSDRTRILFVTEAVLLNEYCNDPMLTAYSVVIIDEAHERRIDTDLLLGAMKICLKQRKDIKLIIMSATLDDKLLCNYYNDACFMNIPGRTFPIEDEYASEDPEDYVDAAIKKTLEILVSGQSGDILVFLTGPEEIYRAINQISSKVKHYGSILLLPLHGKLNEEEMDLVFKASPNRERKIIFATNVAETSITIDGIRHVIDSGMVKEMMWDPQSKTRALKVGYTTQSSVMQRRGRAGRTAIGKCYHLYTIDTYESLEVCPRAEILCIRPSIAILKLKYLGIGDD</sequence>
<dbReference type="SMART" id="SM00487">
    <property type="entry name" value="DEXDc"/>
    <property type="match status" value="1"/>
</dbReference>
<gene>
    <name evidence="8" type="ORF">KQP761_LOCUS10486</name>
</gene>
<name>A0A815M943_9BILA</name>
<dbReference type="PROSITE" id="PS51194">
    <property type="entry name" value="HELICASE_CTER"/>
    <property type="match status" value="1"/>
</dbReference>
<dbReference type="SMART" id="SM00490">
    <property type="entry name" value="HELICc"/>
    <property type="match status" value="1"/>
</dbReference>
<dbReference type="InterPro" id="IPR014001">
    <property type="entry name" value="Helicase_ATP-bd"/>
</dbReference>
<feature type="domain" description="Helicase ATP-binding" evidence="6">
    <location>
        <begin position="228"/>
        <end position="392"/>
    </location>
</feature>
<evidence type="ECO:0000259" key="7">
    <source>
        <dbReference type="PROSITE" id="PS51194"/>
    </source>
</evidence>
<feature type="compositionally biased region" description="Polar residues" evidence="5">
    <location>
        <begin position="102"/>
        <end position="112"/>
    </location>
</feature>
<dbReference type="InterPro" id="IPR027417">
    <property type="entry name" value="P-loop_NTPase"/>
</dbReference>
<dbReference type="Pfam" id="PF00271">
    <property type="entry name" value="Helicase_C"/>
    <property type="match status" value="1"/>
</dbReference>
<accession>A0A815M943</accession>
<feature type="compositionally biased region" description="Polar residues" evidence="5">
    <location>
        <begin position="53"/>
        <end position="65"/>
    </location>
</feature>
<evidence type="ECO:0000259" key="6">
    <source>
        <dbReference type="PROSITE" id="PS51192"/>
    </source>
</evidence>
<dbReference type="InterPro" id="IPR001650">
    <property type="entry name" value="Helicase_C-like"/>
</dbReference>
<keyword evidence="2" id="KW-0378">Hydrolase</keyword>
<dbReference type="Gene3D" id="3.40.50.300">
    <property type="entry name" value="P-loop containing nucleotide triphosphate hydrolases"/>
    <property type="match status" value="2"/>
</dbReference>
<dbReference type="GO" id="GO:0005524">
    <property type="term" value="F:ATP binding"/>
    <property type="evidence" value="ECO:0007669"/>
    <property type="project" value="UniProtKB-KW"/>
</dbReference>
<protein>
    <submittedName>
        <fullName evidence="8">Uncharacterized protein</fullName>
    </submittedName>
</protein>
<dbReference type="PROSITE" id="PS00690">
    <property type="entry name" value="DEAH_ATP_HELICASE"/>
    <property type="match status" value="1"/>
</dbReference>
<dbReference type="CDD" id="cd17917">
    <property type="entry name" value="DEXHc_RHA-like"/>
    <property type="match status" value="1"/>
</dbReference>
<evidence type="ECO:0000256" key="3">
    <source>
        <dbReference type="ARBA" id="ARBA00022806"/>
    </source>
</evidence>
<dbReference type="PANTHER" id="PTHR18934">
    <property type="entry name" value="ATP-DEPENDENT RNA HELICASE"/>
    <property type="match status" value="1"/>
</dbReference>
<evidence type="ECO:0000256" key="5">
    <source>
        <dbReference type="SAM" id="MobiDB-lite"/>
    </source>
</evidence>
<dbReference type="PROSITE" id="PS51192">
    <property type="entry name" value="HELICASE_ATP_BIND_1"/>
    <property type="match status" value="1"/>
</dbReference>
<dbReference type="EMBL" id="CAJNOW010004460">
    <property type="protein sequence ID" value="CAF1418395.1"/>
    <property type="molecule type" value="Genomic_DNA"/>
</dbReference>
<proteinExistence type="predicted"/>
<dbReference type="InterPro" id="IPR011545">
    <property type="entry name" value="DEAD/DEAH_box_helicase_dom"/>
</dbReference>
<dbReference type="PANTHER" id="PTHR18934:SF91">
    <property type="entry name" value="PRE-MRNA-SPLICING FACTOR ATP-DEPENDENT RNA HELICASE PRP16"/>
    <property type="match status" value="1"/>
</dbReference>
<dbReference type="Proteomes" id="UP000663834">
    <property type="component" value="Unassembled WGS sequence"/>
</dbReference>
<dbReference type="CDD" id="cd18791">
    <property type="entry name" value="SF2_C_RHA"/>
    <property type="match status" value="1"/>
</dbReference>
<keyword evidence="3" id="KW-0347">Helicase</keyword>
<feature type="compositionally biased region" description="Polar residues" evidence="5">
    <location>
        <begin position="81"/>
        <end position="95"/>
    </location>
</feature>
<dbReference type="SUPFAM" id="SSF52540">
    <property type="entry name" value="P-loop containing nucleoside triphosphate hydrolases"/>
    <property type="match status" value="1"/>
</dbReference>
<feature type="region of interest" description="Disordered" evidence="5">
    <location>
        <begin position="81"/>
        <end position="112"/>
    </location>
</feature>
<dbReference type="GO" id="GO:0016787">
    <property type="term" value="F:hydrolase activity"/>
    <property type="evidence" value="ECO:0007669"/>
    <property type="project" value="UniProtKB-KW"/>
</dbReference>
<evidence type="ECO:0000256" key="4">
    <source>
        <dbReference type="ARBA" id="ARBA00022840"/>
    </source>
</evidence>
<organism evidence="8 9">
    <name type="scientific">Rotaria magnacalcarata</name>
    <dbReference type="NCBI Taxonomy" id="392030"/>
    <lineage>
        <taxon>Eukaryota</taxon>
        <taxon>Metazoa</taxon>
        <taxon>Spiralia</taxon>
        <taxon>Gnathifera</taxon>
        <taxon>Rotifera</taxon>
        <taxon>Eurotatoria</taxon>
        <taxon>Bdelloidea</taxon>
        <taxon>Philodinida</taxon>
        <taxon>Philodinidae</taxon>
        <taxon>Rotaria</taxon>
    </lineage>
</organism>
<feature type="region of interest" description="Disordered" evidence="5">
    <location>
        <begin position="1"/>
        <end position="65"/>
    </location>
</feature>
<dbReference type="Pfam" id="PF00270">
    <property type="entry name" value="DEAD"/>
    <property type="match status" value="1"/>
</dbReference>
<comment type="caution">
    <text evidence="8">The sequence shown here is derived from an EMBL/GenBank/DDBJ whole genome shotgun (WGS) entry which is preliminary data.</text>
</comment>
<dbReference type="InterPro" id="IPR002464">
    <property type="entry name" value="DNA/RNA_helicase_DEAH_CS"/>
</dbReference>
<dbReference type="GO" id="GO:0034458">
    <property type="term" value="F:3'-5' RNA helicase activity"/>
    <property type="evidence" value="ECO:0007669"/>
    <property type="project" value="TreeGrafter"/>
</dbReference>
<keyword evidence="4" id="KW-0067">ATP-binding</keyword>
<evidence type="ECO:0000256" key="1">
    <source>
        <dbReference type="ARBA" id="ARBA00022741"/>
    </source>
</evidence>
<dbReference type="AlphaFoldDB" id="A0A815M943"/>
<reference evidence="8" key="1">
    <citation type="submission" date="2021-02" db="EMBL/GenBank/DDBJ databases">
        <authorList>
            <person name="Nowell W R."/>
        </authorList>
    </citation>
    <scope>NUCLEOTIDE SEQUENCE</scope>
</reference>
<feature type="non-terminal residue" evidence="8">
    <location>
        <position position="1"/>
    </location>
</feature>
<keyword evidence="1" id="KW-0547">Nucleotide-binding</keyword>
<evidence type="ECO:0000256" key="2">
    <source>
        <dbReference type="ARBA" id="ARBA00022801"/>
    </source>
</evidence>
<evidence type="ECO:0000313" key="8">
    <source>
        <dbReference type="EMBL" id="CAF1418395.1"/>
    </source>
</evidence>